<protein>
    <submittedName>
        <fullName evidence="2">Uncharacterized protein</fullName>
    </submittedName>
</protein>
<proteinExistence type="predicted"/>
<gene>
    <name evidence="2" type="ORF">HGP29_08380</name>
</gene>
<keyword evidence="3" id="KW-1185">Reference proteome</keyword>
<evidence type="ECO:0000256" key="1">
    <source>
        <dbReference type="SAM" id="SignalP"/>
    </source>
</evidence>
<keyword evidence="1" id="KW-0732">Signal</keyword>
<feature type="chain" id="PRO_5030731281" evidence="1">
    <location>
        <begin position="22"/>
        <end position="122"/>
    </location>
</feature>
<sequence length="122" mass="13369">MKSTVKFLFLFFITSILVSCVDDVNSTPPRTVRVNFDWSAANLAGLDSAVLRVSHQSAAAELIVKPDQEGINFNEVIGNLVIHETPDPEIINTPSIGVVDQTYIVPIEEDSVTVLFITPEVK</sequence>
<name>A0A7X8SJ86_9BACT</name>
<dbReference type="AlphaFoldDB" id="A0A7X8SJ86"/>
<reference evidence="2 3" key="1">
    <citation type="submission" date="2020-04" db="EMBL/GenBank/DDBJ databases">
        <title>Flammeovirga sp. SR4, a novel species isolated from seawater.</title>
        <authorList>
            <person name="Wang X."/>
        </authorList>
    </citation>
    <scope>NUCLEOTIDE SEQUENCE [LARGE SCALE GENOMIC DNA]</scope>
    <source>
        <strain evidence="2 3">SR4</strain>
    </source>
</reference>
<dbReference type="RefSeq" id="WP_168881918.1">
    <property type="nucleotide sequence ID" value="NZ_JABAIL010000002.1"/>
</dbReference>
<dbReference type="Proteomes" id="UP000585050">
    <property type="component" value="Unassembled WGS sequence"/>
</dbReference>
<feature type="signal peptide" evidence="1">
    <location>
        <begin position="1"/>
        <end position="21"/>
    </location>
</feature>
<organism evidence="2 3">
    <name type="scientific">Flammeovirga agarivorans</name>
    <dbReference type="NCBI Taxonomy" id="2726742"/>
    <lineage>
        <taxon>Bacteria</taxon>
        <taxon>Pseudomonadati</taxon>
        <taxon>Bacteroidota</taxon>
        <taxon>Cytophagia</taxon>
        <taxon>Cytophagales</taxon>
        <taxon>Flammeovirgaceae</taxon>
        <taxon>Flammeovirga</taxon>
    </lineage>
</organism>
<dbReference type="EMBL" id="JABAIL010000002">
    <property type="protein sequence ID" value="NLR91221.1"/>
    <property type="molecule type" value="Genomic_DNA"/>
</dbReference>
<comment type="caution">
    <text evidence="2">The sequence shown here is derived from an EMBL/GenBank/DDBJ whole genome shotgun (WGS) entry which is preliminary data.</text>
</comment>
<accession>A0A7X8SJ86</accession>
<evidence type="ECO:0000313" key="3">
    <source>
        <dbReference type="Proteomes" id="UP000585050"/>
    </source>
</evidence>
<evidence type="ECO:0000313" key="2">
    <source>
        <dbReference type="EMBL" id="NLR91221.1"/>
    </source>
</evidence>
<dbReference type="PROSITE" id="PS51257">
    <property type="entry name" value="PROKAR_LIPOPROTEIN"/>
    <property type="match status" value="1"/>
</dbReference>